<evidence type="ECO:0000313" key="2">
    <source>
        <dbReference type="Proteomes" id="UP001148662"/>
    </source>
</evidence>
<name>A0ACC1RVV3_9APHY</name>
<protein>
    <submittedName>
        <fullName evidence="1">Uncharacterized protein</fullName>
    </submittedName>
</protein>
<organism evidence="1 2">
    <name type="scientific">Phlebia brevispora</name>
    <dbReference type="NCBI Taxonomy" id="194682"/>
    <lineage>
        <taxon>Eukaryota</taxon>
        <taxon>Fungi</taxon>
        <taxon>Dikarya</taxon>
        <taxon>Basidiomycota</taxon>
        <taxon>Agaricomycotina</taxon>
        <taxon>Agaricomycetes</taxon>
        <taxon>Polyporales</taxon>
        <taxon>Meruliaceae</taxon>
        <taxon>Phlebia</taxon>
    </lineage>
</organism>
<dbReference type="Proteomes" id="UP001148662">
    <property type="component" value="Unassembled WGS sequence"/>
</dbReference>
<keyword evidence="2" id="KW-1185">Reference proteome</keyword>
<dbReference type="EMBL" id="JANHOG010002135">
    <property type="protein sequence ID" value="KAJ3526822.1"/>
    <property type="molecule type" value="Genomic_DNA"/>
</dbReference>
<gene>
    <name evidence="1" type="ORF">NM688_g8212</name>
</gene>
<reference evidence="1" key="1">
    <citation type="submission" date="2022-07" db="EMBL/GenBank/DDBJ databases">
        <title>Genome Sequence of Phlebia brevispora.</title>
        <authorList>
            <person name="Buettner E."/>
        </authorList>
    </citation>
    <scope>NUCLEOTIDE SEQUENCE</scope>
    <source>
        <strain evidence="1">MPL23</strain>
    </source>
</reference>
<evidence type="ECO:0000313" key="1">
    <source>
        <dbReference type="EMBL" id="KAJ3526822.1"/>
    </source>
</evidence>
<proteinExistence type="predicted"/>
<sequence length="280" mass="28469">MISAQTVLALAFIPLVFGQTNNTLGIEAIEAHFSNSGIVPTLLSSFDPSALLTVSYDGVGNLSPGQSLTKTQVGPTPNLQVTPANSTVQLNGTFTVVMADAGPVGTDESQGQTRHWLVNDVTLTGGSAPFNVSTDDGTAITEYAGPAPAQGSGAHRYVILLYSQPSSFEAPDGFDQPDIGVSVFNLTDYVQNSHLGSLVAGTYLTVEEGTATFTPSSTAPVITSTLPAAQSTSTSPSSSSTSSSSAPSATNAGKQSSGSETLLASSAKTFIAGLLGFLLL</sequence>
<comment type="caution">
    <text evidence="1">The sequence shown here is derived from an EMBL/GenBank/DDBJ whole genome shotgun (WGS) entry which is preliminary data.</text>
</comment>
<accession>A0ACC1RVV3</accession>